<dbReference type="GO" id="GO:0016787">
    <property type="term" value="F:hydrolase activity"/>
    <property type="evidence" value="ECO:0007669"/>
    <property type="project" value="UniProtKB-KW"/>
</dbReference>
<dbReference type="EMBL" id="AP022563">
    <property type="protein sequence ID" value="BBX19870.1"/>
    <property type="molecule type" value="Genomic_DNA"/>
</dbReference>
<evidence type="ECO:0000313" key="2">
    <source>
        <dbReference type="EMBL" id="BBX19870.1"/>
    </source>
</evidence>
<accession>A0A7I7K6P6</accession>
<dbReference type="AlphaFoldDB" id="A0A7I7K6P6"/>
<evidence type="ECO:0000259" key="1">
    <source>
        <dbReference type="Pfam" id="PF21006"/>
    </source>
</evidence>
<organism evidence="2 3">
    <name type="scientific">Mycolicibacterium duvalii</name>
    <dbReference type="NCBI Taxonomy" id="39688"/>
    <lineage>
        <taxon>Bacteria</taxon>
        <taxon>Bacillati</taxon>
        <taxon>Actinomycetota</taxon>
        <taxon>Actinomycetes</taxon>
        <taxon>Mycobacteriales</taxon>
        <taxon>Mycobacteriaceae</taxon>
        <taxon>Mycolicibacterium</taxon>
    </lineage>
</organism>
<dbReference type="OrthoDB" id="4549353at2"/>
<dbReference type="InterPro" id="IPR049054">
    <property type="entry name" value="CN_hydtase_beta-like_N"/>
</dbReference>
<name>A0A7I7K6P6_9MYCO</name>
<dbReference type="InterPro" id="IPR008990">
    <property type="entry name" value="Elect_transpt_acc-like_dom_sf"/>
</dbReference>
<evidence type="ECO:0000313" key="3">
    <source>
        <dbReference type="Proteomes" id="UP000467006"/>
    </source>
</evidence>
<dbReference type="InterPro" id="IPR042262">
    <property type="entry name" value="CN_hydtase_beta_C"/>
</dbReference>
<protein>
    <submittedName>
        <fullName evidence="2">Thiocyanate hydrolase subunit beta</fullName>
    </submittedName>
</protein>
<keyword evidence="2" id="KW-0378">Hydrolase</keyword>
<sequence length="125" mass="13568">MEPQPIEAHGIEPLQKIVERNQVWPRMAAKYGVENPVPPWKTSLDGLCDALDTAAGGHTDPAAGGALTCTQRRDDEDTLSATVYADLPYPENQLVALAHSLVARGIIDAAELERRLTSIRARLEA</sequence>
<dbReference type="Gene3D" id="1.10.472.20">
    <property type="entry name" value="Nitrile hydratase, beta subunit"/>
    <property type="match status" value="1"/>
</dbReference>
<proteinExistence type="predicted"/>
<reference evidence="2 3" key="1">
    <citation type="journal article" date="2019" name="Emerg. Microbes Infect.">
        <title>Comprehensive subspecies identification of 175 nontuberculous mycobacteria species based on 7547 genomic profiles.</title>
        <authorList>
            <person name="Matsumoto Y."/>
            <person name="Kinjo T."/>
            <person name="Motooka D."/>
            <person name="Nabeya D."/>
            <person name="Jung N."/>
            <person name="Uechi K."/>
            <person name="Horii T."/>
            <person name="Iida T."/>
            <person name="Fujita J."/>
            <person name="Nakamura S."/>
        </authorList>
    </citation>
    <scope>NUCLEOTIDE SEQUENCE [LARGE SCALE GENOMIC DNA]</scope>
    <source>
        <strain evidence="2 3">JCM 6396</strain>
    </source>
</reference>
<dbReference type="Pfam" id="PF21006">
    <property type="entry name" value="NHase_beta_N"/>
    <property type="match status" value="1"/>
</dbReference>
<dbReference type="RefSeq" id="WP_098002121.1">
    <property type="nucleotide sequence ID" value="NZ_AP022563.1"/>
</dbReference>
<dbReference type="SUPFAM" id="SSF50090">
    <property type="entry name" value="Electron transport accessory proteins"/>
    <property type="match status" value="1"/>
</dbReference>
<gene>
    <name evidence="2" type="ORF">MDUV_47300</name>
</gene>
<keyword evidence="3" id="KW-1185">Reference proteome</keyword>
<feature type="domain" description="Nitrile hydratase beta subunit-like N-terminal" evidence="1">
    <location>
        <begin position="62"/>
        <end position="117"/>
    </location>
</feature>
<dbReference type="KEGG" id="mdu:MDUV_47300"/>
<dbReference type="Proteomes" id="UP000467006">
    <property type="component" value="Chromosome"/>
</dbReference>